<accession>A0A917T992</accession>
<keyword evidence="7" id="KW-1185">Reference proteome</keyword>
<dbReference type="SFLD" id="SFLDG01084">
    <property type="entry name" value="Uncharacterised_Radical_SAM_Su"/>
    <property type="match status" value="1"/>
</dbReference>
<dbReference type="GO" id="GO:0046872">
    <property type="term" value="F:metal ion binding"/>
    <property type="evidence" value="ECO:0007669"/>
    <property type="project" value="UniProtKB-KW"/>
</dbReference>
<proteinExistence type="predicted"/>
<comment type="caution">
    <text evidence="6">The sequence shown here is derived from an EMBL/GenBank/DDBJ whole genome shotgun (WGS) entry which is preliminary data.</text>
</comment>
<reference evidence="6" key="1">
    <citation type="journal article" date="2014" name="Int. J. Syst. Evol. Microbiol.">
        <title>Complete genome sequence of Corynebacterium casei LMG S-19264T (=DSM 44701T), isolated from a smear-ripened cheese.</title>
        <authorList>
            <consortium name="US DOE Joint Genome Institute (JGI-PGF)"/>
            <person name="Walter F."/>
            <person name="Albersmeier A."/>
            <person name="Kalinowski J."/>
            <person name="Ruckert C."/>
        </authorList>
    </citation>
    <scope>NUCLEOTIDE SEQUENCE</scope>
    <source>
        <strain evidence="6">CGMCC 4.7308</strain>
    </source>
</reference>
<reference evidence="6" key="2">
    <citation type="submission" date="2020-09" db="EMBL/GenBank/DDBJ databases">
        <authorList>
            <person name="Sun Q."/>
            <person name="Zhou Y."/>
        </authorList>
    </citation>
    <scope>NUCLEOTIDE SEQUENCE</scope>
    <source>
        <strain evidence="6">CGMCC 4.7308</strain>
    </source>
</reference>
<dbReference type="GO" id="GO:0003824">
    <property type="term" value="F:catalytic activity"/>
    <property type="evidence" value="ECO:0007669"/>
    <property type="project" value="InterPro"/>
</dbReference>
<organism evidence="6 7">
    <name type="scientific">Nakamurella endophytica</name>
    <dbReference type="NCBI Taxonomy" id="1748367"/>
    <lineage>
        <taxon>Bacteria</taxon>
        <taxon>Bacillati</taxon>
        <taxon>Actinomycetota</taxon>
        <taxon>Actinomycetes</taxon>
        <taxon>Nakamurellales</taxon>
        <taxon>Nakamurellaceae</taxon>
        <taxon>Nakamurella</taxon>
    </lineage>
</organism>
<dbReference type="NCBIfam" id="NF038135">
    <property type="entry name" value="rSAM_Rv2578c"/>
    <property type="match status" value="1"/>
</dbReference>
<dbReference type="InterPro" id="IPR058240">
    <property type="entry name" value="rSAM_sf"/>
</dbReference>
<sequence>MRWTTRALDVEDVTALPGLGRISGLLRSVRSPDFAGVTFHEVLARSALNRVPGTSPMPFRWTVNPYRGCSHACVYCFARGTHTYLDLDSGQDFDSQIVVKTNVGELLGRELAAPRWRGEPVAMGTNTDPYQRAEGRYRLMPAVIRSLTDHDTPFSILTKGTVLSRDLGLLASAAQRVPVGLGVSLALLDRTLQASLEPGTPTPEARLTLVRRIVDAGLPCGVLIAPLLPHLTDSREQIADLVGRLRDAGVSGVSGIVLHLRPGAREWFLRWLGVHHPELVGRYERLYQRGSNAPQDYRRMVADRVASVRVELGLPAHPAPFRPTGVPGYRDAGFPPGSMPEPRRAPRTGVADRSAHAGDGLAGAVVDQAAEQTLF</sequence>
<dbReference type="CDD" id="cd01335">
    <property type="entry name" value="Radical_SAM"/>
    <property type="match status" value="1"/>
</dbReference>
<dbReference type="PANTHER" id="PTHR43432">
    <property type="entry name" value="SLR0285 PROTEIN"/>
    <property type="match status" value="1"/>
</dbReference>
<evidence type="ECO:0000256" key="4">
    <source>
        <dbReference type="SAM" id="MobiDB-lite"/>
    </source>
</evidence>
<dbReference type="Proteomes" id="UP000655208">
    <property type="component" value="Unassembled WGS sequence"/>
</dbReference>
<dbReference type="GO" id="GO:0051536">
    <property type="term" value="F:iron-sulfur cluster binding"/>
    <property type="evidence" value="ECO:0007669"/>
    <property type="project" value="UniProtKB-KW"/>
</dbReference>
<dbReference type="Gene3D" id="3.80.30.30">
    <property type="match status" value="1"/>
</dbReference>
<evidence type="ECO:0000256" key="1">
    <source>
        <dbReference type="ARBA" id="ARBA00022723"/>
    </source>
</evidence>
<keyword evidence="1" id="KW-0479">Metal-binding</keyword>
<evidence type="ECO:0000256" key="3">
    <source>
        <dbReference type="ARBA" id="ARBA00023014"/>
    </source>
</evidence>
<dbReference type="InterPro" id="IPR007197">
    <property type="entry name" value="rSAM"/>
</dbReference>
<dbReference type="Pfam" id="PF04055">
    <property type="entry name" value="Radical_SAM"/>
    <property type="match status" value="1"/>
</dbReference>
<dbReference type="EMBL" id="BMNA01000012">
    <property type="protein sequence ID" value="GGM14160.1"/>
    <property type="molecule type" value="Genomic_DNA"/>
</dbReference>
<protein>
    <submittedName>
        <fullName evidence="6">Radical SAM protein</fullName>
    </submittedName>
</protein>
<evidence type="ECO:0000313" key="6">
    <source>
        <dbReference type="EMBL" id="GGM14160.1"/>
    </source>
</evidence>
<keyword evidence="3" id="KW-0411">Iron-sulfur</keyword>
<name>A0A917T992_9ACTN</name>
<evidence type="ECO:0000259" key="5">
    <source>
        <dbReference type="PROSITE" id="PS51918"/>
    </source>
</evidence>
<dbReference type="PANTHER" id="PTHR43432:SF3">
    <property type="entry name" value="SLR0285 PROTEIN"/>
    <property type="match status" value="1"/>
</dbReference>
<evidence type="ECO:0000313" key="7">
    <source>
        <dbReference type="Proteomes" id="UP000655208"/>
    </source>
</evidence>
<dbReference type="InterPro" id="IPR040086">
    <property type="entry name" value="MJ0683-like"/>
</dbReference>
<dbReference type="PROSITE" id="PS51918">
    <property type="entry name" value="RADICAL_SAM"/>
    <property type="match status" value="1"/>
</dbReference>
<dbReference type="SFLD" id="SFLDS00029">
    <property type="entry name" value="Radical_SAM"/>
    <property type="match status" value="1"/>
</dbReference>
<dbReference type="SUPFAM" id="SSF102114">
    <property type="entry name" value="Radical SAM enzymes"/>
    <property type="match status" value="1"/>
</dbReference>
<feature type="domain" description="Radical SAM core" evidence="5">
    <location>
        <begin position="55"/>
        <end position="296"/>
    </location>
</feature>
<dbReference type="RefSeq" id="WP_188944266.1">
    <property type="nucleotide sequence ID" value="NZ_BMNA01000012.1"/>
</dbReference>
<feature type="region of interest" description="Disordered" evidence="4">
    <location>
        <begin position="322"/>
        <end position="356"/>
    </location>
</feature>
<gene>
    <name evidence="6" type="ORF">GCM10011594_37740</name>
</gene>
<keyword evidence="2" id="KW-0408">Iron</keyword>
<evidence type="ECO:0000256" key="2">
    <source>
        <dbReference type="ARBA" id="ARBA00023004"/>
    </source>
</evidence>
<dbReference type="AlphaFoldDB" id="A0A917T992"/>